<gene>
    <name evidence="1" type="ORF">HPB47_024831</name>
</gene>
<dbReference type="Proteomes" id="UP000805193">
    <property type="component" value="Unassembled WGS sequence"/>
</dbReference>
<evidence type="ECO:0000313" key="2">
    <source>
        <dbReference type="Proteomes" id="UP000805193"/>
    </source>
</evidence>
<keyword evidence="2" id="KW-1185">Reference proteome</keyword>
<reference evidence="1 2" key="1">
    <citation type="journal article" date="2020" name="Cell">
        <title>Large-Scale Comparative Analyses of Tick Genomes Elucidate Their Genetic Diversity and Vector Capacities.</title>
        <authorList>
            <consortium name="Tick Genome and Microbiome Consortium (TIGMIC)"/>
            <person name="Jia N."/>
            <person name="Wang J."/>
            <person name="Shi W."/>
            <person name="Du L."/>
            <person name="Sun Y."/>
            <person name="Zhan W."/>
            <person name="Jiang J.F."/>
            <person name="Wang Q."/>
            <person name="Zhang B."/>
            <person name="Ji P."/>
            <person name="Bell-Sakyi L."/>
            <person name="Cui X.M."/>
            <person name="Yuan T.T."/>
            <person name="Jiang B.G."/>
            <person name="Yang W.F."/>
            <person name="Lam T.T."/>
            <person name="Chang Q.C."/>
            <person name="Ding S.J."/>
            <person name="Wang X.J."/>
            <person name="Zhu J.G."/>
            <person name="Ruan X.D."/>
            <person name="Zhao L."/>
            <person name="Wei J.T."/>
            <person name="Ye R.Z."/>
            <person name="Que T.C."/>
            <person name="Du C.H."/>
            <person name="Zhou Y.H."/>
            <person name="Cheng J.X."/>
            <person name="Dai P.F."/>
            <person name="Guo W.B."/>
            <person name="Han X.H."/>
            <person name="Huang E.J."/>
            <person name="Li L.F."/>
            <person name="Wei W."/>
            <person name="Gao Y.C."/>
            <person name="Liu J.Z."/>
            <person name="Shao H.Z."/>
            <person name="Wang X."/>
            <person name="Wang C.C."/>
            <person name="Yang T.C."/>
            <person name="Huo Q.B."/>
            <person name="Li W."/>
            <person name="Chen H.Y."/>
            <person name="Chen S.E."/>
            <person name="Zhou L.G."/>
            <person name="Ni X.B."/>
            <person name="Tian J.H."/>
            <person name="Sheng Y."/>
            <person name="Liu T."/>
            <person name="Pan Y.S."/>
            <person name="Xia L.Y."/>
            <person name="Li J."/>
            <person name="Zhao F."/>
            <person name="Cao W.C."/>
        </authorList>
    </citation>
    <scope>NUCLEOTIDE SEQUENCE [LARGE SCALE GENOMIC DNA]</scope>
    <source>
        <strain evidence="1">Iper-2018</strain>
    </source>
</reference>
<comment type="caution">
    <text evidence="1">The sequence shown here is derived from an EMBL/GenBank/DDBJ whole genome shotgun (WGS) entry which is preliminary data.</text>
</comment>
<evidence type="ECO:0000313" key="1">
    <source>
        <dbReference type="EMBL" id="KAG0428172.1"/>
    </source>
</evidence>
<sequence length="301" mass="31239">MNGSSGPLSEPVQSLPLVAPFGSHVLTFLIGRAHSERSQRQCNGKAARQGASGAARAGLLGRAFLRLSAAEGAALASAAVPAFRARSDRVVAPDRRNGVTDPGESNGSPERIREAPTGAPVGHTHSCLAPMPLPAGPGHNHGHPTAREHCAYAQRTGGSIRSAVRSYDAYNTHGGPRPAVPGTTWSAASGRQGKEALVNTCKSTGVAPRAYNAVVEQGAIGAANDALVNQQPQRSEVAQIAGGSQPQGKEGEKGSEDRQLEAKRLLVEVLLARMKRERKVNTVDLSGKCVVGALAKAKKEL</sequence>
<accession>A0AC60Q365</accession>
<dbReference type="EMBL" id="JABSTQ010009558">
    <property type="protein sequence ID" value="KAG0428172.1"/>
    <property type="molecule type" value="Genomic_DNA"/>
</dbReference>
<protein>
    <submittedName>
        <fullName evidence="1">Uncharacterized protein</fullName>
    </submittedName>
</protein>
<proteinExistence type="predicted"/>
<name>A0AC60Q365_IXOPE</name>
<organism evidence="1 2">
    <name type="scientific">Ixodes persulcatus</name>
    <name type="common">Taiga tick</name>
    <dbReference type="NCBI Taxonomy" id="34615"/>
    <lineage>
        <taxon>Eukaryota</taxon>
        <taxon>Metazoa</taxon>
        <taxon>Ecdysozoa</taxon>
        <taxon>Arthropoda</taxon>
        <taxon>Chelicerata</taxon>
        <taxon>Arachnida</taxon>
        <taxon>Acari</taxon>
        <taxon>Parasitiformes</taxon>
        <taxon>Ixodida</taxon>
        <taxon>Ixodoidea</taxon>
        <taxon>Ixodidae</taxon>
        <taxon>Ixodinae</taxon>
        <taxon>Ixodes</taxon>
    </lineage>
</organism>